<dbReference type="eggNOG" id="COG1564">
    <property type="taxonomic scope" value="Bacteria"/>
</dbReference>
<evidence type="ECO:0000313" key="8">
    <source>
        <dbReference type="Proteomes" id="UP000028995"/>
    </source>
</evidence>
<evidence type="ECO:0000256" key="5">
    <source>
        <dbReference type="NCBIfam" id="TIGR01378"/>
    </source>
</evidence>
<sequence length="250" mass="26019">MPHPSSSSRPSSPVCVVFGAGDYYGAPQMPPRGAFVVAADGGYDHARAFGVEVDVVVGDFDSTSTAREAIGARTVALPSQKDDPDLLSALKIGWRHGAREFHVYGALGGRVDHTISNIQQTALVAAHGGIAYLHGDGRVVTALADAALEFPAHAVPATRYVSVFAHTDVAEGVCEEGLKYGLDDATMTNLEVNGLSNEFVDGLASRIAVRRGILIVVFDDAAPLPALVGAHAHGDLGAPSTQVTSALVRR</sequence>
<evidence type="ECO:0000313" key="7">
    <source>
        <dbReference type="EMBL" id="KFI55969.1"/>
    </source>
</evidence>
<dbReference type="GO" id="GO:0030975">
    <property type="term" value="F:thiamine binding"/>
    <property type="evidence" value="ECO:0007669"/>
    <property type="project" value="InterPro"/>
</dbReference>
<evidence type="ECO:0000256" key="4">
    <source>
        <dbReference type="ARBA" id="ARBA00022840"/>
    </source>
</evidence>
<dbReference type="PANTHER" id="PTHR41299">
    <property type="entry name" value="THIAMINE PYROPHOSPHOKINASE"/>
    <property type="match status" value="1"/>
</dbReference>
<keyword evidence="1" id="KW-0808">Transferase</keyword>
<dbReference type="EMBL" id="JGYU01000012">
    <property type="protein sequence ID" value="KFI55969.1"/>
    <property type="molecule type" value="Genomic_DNA"/>
</dbReference>
<dbReference type="SMART" id="SM00983">
    <property type="entry name" value="TPK_B1_binding"/>
    <property type="match status" value="1"/>
</dbReference>
<dbReference type="GO" id="GO:0006772">
    <property type="term" value="P:thiamine metabolic process"/>
    <property type="evidence" value="ECO:0007669"/>
    <property type="project" value="UniProtKB-UniRule"/>
</dbReference>
<dbReference type="STRING" id="35760.BCHO_1525"/>
<keyword evidence="4" id="KW-0067">ATP-binding</keyword>
<dbReference type="CDD" id="cd07995">
    <property type="entry name" value="TPK"/>
    <property type="match status" value="1"/>
</dbReference>
<dbReference type="PANTHER" id="PTHR41299:SF1">
    <property type="entry name" value="THIAMINE PYROPHOSPHOKINASE"/>
    <property type="match status" value="1"/>
</dbReference>
<dbReference type="GO" id="GO:0004788">
    <property type="term" value="F:thiamine diphosphokinase activity"/>
    <property type="evidence" value="ECO:0007669"/>
    <property type="project" value="UniProtKB-UniRule"/>
</dbReference>
<keyword evidence="8" id="KW-1185">Reference proteome</keyword>
<dbReference type="Pfam" id="PF04265">
    <property type="entry name" value="TPK_B1_binding"/>
    <property type="match status" value="1"/>
</dbReference>
<dbReference type="RefSeq" id="WP_024540591.1">
    <property type="nucleotide sequence ID" value="NZ_JGYU01000012.1"/>
</dbReference>
<dbReference type="InterPro" id="IPR036759">
    <property type="entry name" value="TPK_catalytic_sf"/>
</dbReference>
<dbReference type="InterPro" id="IPR053149">
    <property type="entry name" value="TPK"/>
</dbReference>
<dbReference type="NCBIfam" id="TIGR01378">
    <property type="entry name" value="thi_PPkinase"/>
    <property type="match status" value="1"/>
</dbReference>
<keyword evidence="2" id="KW-0547">Nucleotide-binding</keyword>
<evidence type="ECO:0000256" key="2">
    <source>
        <dbReference type="ARBA" id="ARBA00022741"/>
    </source>
</evidence>
<dbReference type="GO" id="GO:0009229">
    <property type="term" value="P:thiamine diphosphate biosynthetic process"/>
    <property type="evidence" value="ECO:0007669"/>
    <property type="project" value="InterPro"/>
</dbReference>
<organism evidence="7 8">
    <name type="scientific">Bifidobacterium choerinum</name>
    <dbReference type="NCBI Taxonomy" id="35760"/>
    <lineage>
        <taxon>Bacteria</taxon>
        <taxon>Bacillati</taxon>
        <taxon>Actinomycetota</taxon>
        <taxon>Actinomycetes</taxon>
        <taxon>Bifidobacteriales</taxon>
        <taxon>Bifidobacteriaceae</taxon>
        <taxon>Bifidobacterium</taxon>
    </lineage>
</organism>
<reference evidence="7 8" key="1">
    <citation type="submission" date="2014-03" db="EMBL/GenBank/DDBJ databases">
        <title>Genomics of Bifidobacteria.</title>
        <authorList>
            <person name="Ventura M."/>
            <person name="Milani C."/>
            <person name="Lugli G.A."/>
        </authorList>
    </citation>
    <scope>NUCLEOTIDE SEQUENCE [LARGE SCALE GENOMIC DNA]</scope>
    <source>
        <strain evidence="7 8">LMG 10510</strain>
    </source>
</reference>
<dbReference type="GO" id="GO:0016301">
    <property type="term" value="F:kinase activity"/>
    <property type="evidence" value="ECO:0007669"/>
    <property type="project" value="UniProtKB-KW"/>
</dbReference>
<dbReference type="AlphaFoldDB" id="A0A087AB19"/>
<comment type="caution">
    <text evidence="7">The sequence shown here is derived from an EMBL/GenBank/DDBJ whole genome shotgun (WGS) entry which is preliminary data.</text>
</comment>
<proteinExistence type="predicted"/>
<dbReference type="InterPro" id="IPR006282">
    <property type="entry name" value="Thi_PPkinase"/>
</dbReference>
<dbReference type="InterPro" id="IPR007373">
    <property type="entry name" value="Thiamin_PyroPKinase_B1-bd"/>
</dbReference>
<dbReference type="Proteomes" id="UP000028995">
    <property type="component" value="Unassembled WGS sequence"/>
</dbReference>
<dbReference type="Gene3D" id="3.40.50.10240">
    <property type="entry name" value="Thiamin pyrophosphokinase, catalytic domain"/>
    <property type="match status" value="1"/>
</dbReference>
<gene>
    <name evidence="7" type="ORF">BCHO_1525</name>
</gene>
<protein>
    <recommendedName>
        <fullName evidence="5">Thiamine diphosphokinase</fullName>
        <ecNumber evidence="5">2.7.6.2</ecNumber>
    </recommendedName>
</protein>
<dbReference type="GO" id="GO:0005524">
    <property type="term" value="F:ATP binding"/>
    <property type="evidence" value="ECO:0007669"/>
    <property type="project" value="UniProtKB-KW"/>
</dbReference>
<keyword evidence="3 7" id="KW-0418">Kinase</keyword>
<evidence type="ECO:0000259" key="6">
    <source>
        <dbReference type="SMART" id="SM00983"/>
    </source>
</evidence>
<name>A0A087AB19_9BIFI</name>
<dbReference type="InterPro" id="IPR007371">
    <property type="entry name" value="TPK_catalytic"/>
</dbReference>
<feature type="domain" description="Thiamin pyrophosphokinase thiamin-binding" evidence="6">
    <location>
        <begin position="153"/>
        <end position="215"/>
    </location>
</feature>
<evidence type="ECO:0000256" key="3">
    <source>
        <dbReference type="ARBA" id="ARBA00022777"/>
    </source>
</evidence>
<dbReference type="EC" id="2.7.6.2" evidence="5"/>
<dbReference type="OrthoDB" id="9804377at2"/>
<accession>A0A087AB19</accession>
<dbReference type="SUPFAM" id="SSF63862">
    <property type="entry name" value="Thiamin pyrophosphokinase, substrate-binding domain"/>
    <property type="match status" value="1"/>
</dbReference>
<dbReference type="SUPFAM" id="SSF63999">
    <property type="entry name" value="Thiamin pyrophosphokinase, catalytic domain"/>
    <property type="match status" value="1"/>
</dbReference>
<dbReference type="Pfam" id="PF04263">
    <property type="entry name" value="TPK_catalytic"/>
    <property type="match status" value="1"/>
</dbReference>
<dbReference type="InterPro" id="IPR036371">
    <property type="entry name" value="TPK_B1-bd_sf"/>
</dbReference>
<evidence type="ECO:0000256" key="1">
    <source>
        <dbReference type="ARBA" id="ARBA00022679"/>
    </source>
</evidence>